<feature type="domain" description="4Fe-4S ferredoxin-type" evidence="4">
    <location>
        <begin position="186"/>
        <end position="217"/>
    </location>
</feature>
<dbReference type="AlphaFoldDB" id="A0A1Q9JJE0"/>
<dbReference type="InterPro" id="IPR017896">
    <property type="entry name" value="4Fe4S_Fe-S-bd"/>
</dbReference>
<comment type="caution">
    <text evidence="5">The sequence shown here is derived from an EMBL/GenBank/DDBJ whole genome shotgun (WGS) entry which is preliminary data.</text>
</comment>
<keyword evidence="6" id="KW-1185">Reference proteome</keyword>
<dbReference type="EMBL" id="MJIE01000001">
    <property type="protein sequence ID" value="OLR56275.1"/>
    <property type="molecule type" value="Genomic_DNA"/>
</dbReference>
<organism evidence="5 6">
    <name type="scientific">Hornefia porci</name>
    <dbReference type="NCBI Taxonomy" id="2652292"/>
    <lineage>
        <taxon>Bacteria</taxon>
        <taxon>Bacillati</taxon>
        <taxon>Bacillota</taxon>
        <taxon>Clostridia</taxon>
        <taxon>Peptostreptococcales</taxon>
        <taxon>Anaerovoracaceae</taxon>
        <taxon>Hornefia</taxon>
    </lineage>
</organism>
<protein>
    <recommendedName>
        <fullName evidence="4">4Fe-4S ferredoxin-type domain-containing protein</fullName>
    </recommendedName>
</protein>
<evidence type="ECO:0000256" key="2">
    <source>
        <dbReference type="ARBA" id="ARBA00023004"/>
    </source>
</evidence>
<evidence type="ECO:0000256" key="1">
    <source>
        <dbReference type="ARBA" id="ARBA00022723"/>
    </source>
</evidence>
<dbReference type="Proteomes" id="UP000187404">
    <property type="component" value="Unassembled WGS sequence"/>
</dbReference>
<dbReference type="GO" id="GO:0046872">
    <property type="term" value="F:metal ion binding"/>
    <property type="evidence" value="ECO:0007669"/>
    <property type="project" value="UniProtKB-KW"/>
</dbReference>
<dbReference type="PROSITE" id="PS51379">
    <property type="entry name" value="4FE4S_FER_2"/>
    <property type="match status" value="1"/>
</dbReference>
<evidence type="ECO:0000313" key="6">
    <source>
        <dbReference type="Proteomes" id="UP000187404"/>
    </source>
</evidence>
<dbReference type="Gene3D" id="3.30.70.20">
    <property type="match status" value="1"/>
</dbReference>
<evidence type="ECO:0000313" key="5">
    <source>
        <dbReference type="EMBL" id="OLR56275.1"/>
    </source>
</evidence>
<dbReference type="SUPFAM" id="SSF54862">
    <property type="entry name" value="4Fe-4S ferredoxins"/>
    <property type="match status" value="1"/>
</dbReference>
<keyword evidence="3" id="KW-0411">Iron-sulfur</keyword>
<dbReference type="PANTHER" id="PTHR42827:SF1">
    <property type="entry name" value="IRON-SULFUR CLUSTER-BINDING PROTEIN"/>
    <property type="match status" value="1"/>
</dbReference>
<keyword evidence="2" id="KW-0408">Iron</keyword>
<name>A0A1Q9JJE0_9FIRM</name>
<dbReference type="OrthoDB" id="9784571at2"/>
<reference evidence="5 6" key="1">
    <citation type="journal article" date="2016" name="Appl. Environ. Microbiol.">
        <title>Function and Phylogeny of Bacterial Butyryl Coenzyme A:Acetate Transferases and Their Diversity in the Proximal Colon of Swine.</title>
        <authorList>
            <person name="Trachsel J."/>
            <person name="Bayles D.O."/>
            <person name="Looft T."/>
            <person name="Levine U.Y."/>
            <person name="Allen H.K."/>
        </authorList>
    </citation>
    <scope>NUCLEOTIDE SEQUENCE [LARGE SCALE GENOMIC DNA]</scope>
    <source>
        <strain evidence="5 6">68-3-10</strain>
    </source>
</reference>
<evidence type="ECO:0000256" key="3">
    <source>
        <dbReference type="ARBA" id="ARBA00023014"/>
    </source>
</evidence>
<evidence type="ECO:0000259" key="4">
    <source>
        <dbReference type="PROSITE" id="PS51379"/>
    </source>
</evidence>
<keyword evidence="1" id="KW-0479">Metal-binding</keyword>
<dbReference type="InterPro" id="IPR017900">
    <property type="entry name" value="4Fe4S_Fe_S_CS"/>
</dbReference>
<proteinExistence type="predicted"/>
<gene>
    <name evidence="5" type="ORF">BHK98_09475</name>
</gene>
<sequence>MKKDWKSPRSREQVTAQIPEEYQRRDAETQNRRELTFLLQEAAFSDHIPIYCAIDLTRLSDEERAMFDGFRFTPRGAVVLGQTIRDMFLYAEQDIPGNKGFRPVTAAQLIAENYLMEYREKLEIQGYQTEIIAPEAIPDPTLSAMLAASHKGYAGRNGRFLAGAYGCRVSAGIIVTDAPLMGGDYRFPDVDPADSPCRSCRKCIDACPAGALTGTSFVREKCVNYRNDPAHYSSPGTHTRLKCMACMTACPAE</sequence>
<dbReference type="PROSITE" id="PS00198">
    <property type="entry name" value="4FE4S_FER_1"/>
    <property type="match status" value="1"/>
</dbReference>
<dbReference type="Pfam" id="PF13484">
    <property type="entry name" value="Fer4_16"/>
    <property type="match status" value="1"/>
</dbReference>
<dbReference type="PANTHER" id="PTHR42827">
    <property type="entry name" value="IRON-SULFUR CLUSTER-BINDING PROTEIN-RELATED"/>
    <property type="match status" value="1"/>
</dbReference>
<dbReference type="GO" id="GO:0051536">
    <property type="term" value="F:iron-sulfur cluster binding"/>
    <property type="evidence" value="ECO:0007669"/>
    <property type="project" value="UniProtKB-KW"/>
</dbReference>
<dbReference type="STRING" id="1261640.BHK98_09475"/>
<dbReference type="RefSeq" id="WP_075713739.1">
    <property type="nucleotide sequence ID" value="NZ_MJIE01000001.1"/>
</dbReference>
<accession>A0A1Q9JJE0</accession>